<reference evidence="1" key="1">
    <citation type="journal article" date="2014" name="Front. Microbiol.">
        <title>High frequency of phylogenetically diverse reductive dehalogenase-homologous genes in deep subseafloor sedimentary metagenomes.</title>
        <authorList>
            <person name="Kawai M."/>
            <person name="Futagami T."/>
            <person name="Toyoda A."/>
            <person name="Takaki Y."/>
            <person name="Nishi S."/>
            <person name="Hori S."/>
            <person name="Arai W."/>
            <person name="Tsubouchi T."/>
            <person name="Morono Y."/>
            <person name="Uchiyama I."/>
            <person name="Ito T."/>
            <person name="Fujiyama A."/>
            <person name="Inagaki F."/>
            <person name="Takami H."/>
        </authorList>
    </citation>
    <scope>NUCLEOTIDE SEQUENCE</scope>
    <source>
        <strain evidence="1">Expedition CK06-06</strain>
    </source>
</reference>
<name>X1SJQ5_9ZZZZ</name>
<dbReference type="EMBL" id="BARW01020572">
    <property type="protein sequence ID" value="GAI93193.1"/>
    <property type="molecule type" value="Genomic_DNA"/>
</dbReference>
<protein>
    <submittedName>
        <fullName evidence="1">Uncharacterized protein</fullName>
    </submittedName>
</protein>
<proteinExistence type="predicted"/>
<feature type="non-terminal residue" evidence="1">
    <location>
        <position position="162"/>
    </location>
</feature>
<evidence type="ECO:0000313" key="1">
    <source>
        <dbReference type="EMBL" id="GAI93193.1"/>
    </source>
</evidence>
<dbReference type="AlphaFoldDB" id="X1SJQ5"/>
<sequence length="162" mass="18155">MKRSIVKAAICIITLIATVSCTSMANVEGSVEKSGRVEEVSFKEKPIRVYAKYNNAIPAIIQDLKQCAPVRDPSDGAASHSAQWVIDFGIDLQSRGFEDKDKATVQNEMYWKAIMALSANDITALLTRLLLLMREGELRRANIVLLFCAYDQNQSWDRDSRI</sequence>
<comment type="caution">
    <text evidence="1">The sequence shown here is derived from an EMBL/GenBank/DDBJ whole genome shotgun (WGS) entry which is preliminary data.</text>
</comment>
<gene>
    <name evidence="1" type="ORF">S12H4_34731</name>
</gene>
<dbReference type="PROSITE" id="PS51257">
    <property type="entry name" value="PROKAR_LIPOPROTEIN"/>
    <property type="match status" value="1"/>
</dbReference>
<organism evidence="1">
    <name type="scientific">marine sediment metagenome</name>
    <dbReference type="NCBI Taxonomy" id="412755"/>
    <lineage>
        <taxon>unclassified sequences</taxon>
        <taxon>metagenomes</taxon>
        <taxon>ecological metagenomes</taxon>
    </lineage>
</organism>
<accession>X1SJQ5</accession>